<dbReference type="SUPFAM" id="SSF116726">
    <property type="entry name" value="TrkA C-terminal domain-like"/>
    <property type="match status" value="2"/>
</dbReference>
<dbReference type="InterPro" id="IPR003148">
    <property type="entry name" value="RCK_N"/>
</dbReference>
<dbReference type="Proteomes" id="UP000831768">
    <property type="component" value="Chromosome"/>
</dbReference>
<keyword evidence="3" id="KW-0633">Potassium transport</keyword>
<dbReference type="InterPro" id="IPR050721">
    <property type="entry name" value="Trk_Ktr_HKT_K-transport"/>
</dbReference>
<proteinExistence type="predicted"/>
<feature type="domain" description="RCK C-terminal" evidence="8">
    <location>
        <begin position="361"/>
        <end position="442"/>
    </location>
</feature>
<sequence>MRVIITGAGQVGSSIAASLADDHEVIVIDTDGERVEALTYSLDVLAIKGDGTSLSTLRETDIETADLFIASTDDDETNVVACATATAESNPFTIARVKQTNYLETWNQTGGTFGVDFMVCTNLLTAETIVRVIGLPASQNVDVFADGQILMAEFRVPKGSPVAGQTVAEVDRFVELTFAGILRGESVIIPEGETVIKAGDELVVIGNPESTHAFAGTIAPDHTDDRQDIVIVGGSQIGVETARLLEDRGRHPRLIEYDHDRARELAEELVGTTVMESDATDREFLDREHVGDADAVVATLGSDEKNLLASLLAERIGVDRTIAVVETTEYTDLFEAVGVGAAVNPRDVTAEETIRFTHGTEKVALIEHGCAEVLEIEVNADSILENRPISESMADLPPQVVVGAIARNSSVITPRGDTVIETGDHVVLFAETAAADNIAKII</sequence>
<dbReference type="PROSITE" id="PS51202">
    <property type="entry name" value="RCK_C"/>
    <property type="match status" value="2"/>
</dbReference>
<dbReference type="InterPro" id="IPR006036">
    <property type="entry name" value="K_uptake_TrkA"/>
</dbReference>
<dbReference type="InterPro" id="IPR006037">
    <property type="entry name" value="RCK_C"/>
</dbReference>
<evidence type="ECO:0000313" key="9">
    <source>
        <dbReference type="EMBL" id="UPM42850.1"/>
    </source>
</evidence>
<dbReference type="GeneID" id="71928970"/>
<evidence type="ECO:0000313" key="10">
    <source>
        <dbReference type="Proteomes" id="UP000831768"/>
    </source>
</evidence>
<comment type="function">
    <text evidence="1">Part of a potassium transport system.</text>
</comment>
<dbReference type="Pfam" id="PF02254">
    <property type="entry name" value="TrkA_N"/>
    <property type="match status" value="2"/>
</dbReference>
<reference evidence="9" key="1">
    <citation type="submission" date="2022-04" db="EMBL/GenBank/DDBJ databases">
        <title>Halocatena sp. nov., isolated from a salt lake.</title>
        <authorList>
            <person name="Cui H.-L."/>
        </authorList>
    </citation>
    <scope>NUCLEOTIDE SEQUENCE</scope>
    <source>
        <strain evidence="9">AD-1</strain>
    </source>
</reference>
<protein>
    <submittedName>
        <fullName evidence="9">Trk system potassium transporter TrkA</fullName>
    </submittedName>
</protein>
<dbReference type="PROSITE" id="PS51201">
    <property type="entry name" value="RCK_N"/>
    <property type="match status" value="2"/>
</dbReference>
<dbReference type="SUPFAM" id="SSF51735">
    <property type="entry name" value="NAD(P)-binding Rossmann-fold domains"/>
    <property type="match status" value="2"/>
</dbReference>
<evidence type="ECO:0000259" key="7">
    <source>
        <dbReference type="PROSITE" id="PS51201"/>
    </source>
</evidence>
<dbReference type="PANTHER" id="PTHR43833:SF5">
    <property type="entry name" value="TRK SYSTEM POTASSIUM UPTAKE PROTEIN TRKA"/>
    <property type="match status" value="1"/>
</dbReference>
<dbReference type="Gene3D" id="3.30.70.1450">
    <property type="entry name" value="Regulator of K+ conductance, C-terminal domain"/>
    <property type="match status" value="2"/>
</dbReference>
<organism evidence="9 10">
    <name type="scientific">Halocatena salina</name>
    <dbReference type="NCBI Taxonomy" id="2934340"/>
    <lineage>
        <taxon>Archaea</taxon>
        <taxon>Methanobacteriati</taxon>
        <taxon>Methanobacteriota</taxon>
        <taxon>Stenosarchaea group</taxon>
        <taxon>Halobacteria</taxon>
        <taxon>Halobacteriales</taxon>
        <taxon>Natronomonadaceae</taxon>
        <taxon>Halocatena</taxon>
    </lineage>
</organism>
<dbReference type="Pfam" id="PF02080">
    <property type="entry name" value="TrkA_C"/>
    <property type="match status" value="2"/>
</dbReference>
<evidence type="ECO:0000256" key="3">
    <source>
        <dbReference type="ARBA" id="ARBA00022538"/>
    </source>
</evidence>
<accession>A0A8U0A139</accession>
<dbReference type="NCBIfam" id="NF007034">
    <property type="entry name" value="PRK09496.2-1"/>
    <property type="match status" value="1"/>
</dbReference>
<keyword evidence="10" id="KW-1185">Reference proteome</keyword>
<feature type="domain" description="RCK N-terminal" evidence="7">
    <location>
        <begin position="226"/>
        <end position="345"/>
    </location>
</feature>
<evidence type="ECO:0000259" key="8">
    <source>
        <dbReference type="PROSITE" id="PS51202"/>
    </source>
</evidence>
<evidence type="ECO:0000256" key="4">
    <source>
        <dbReference type="ARBA" id="ARBA00022958"/>
    </source>
</evidence>
<dbReference type="KEGG" id="haad:MW046_12945"/>
<dbReference type="AlphaFoldDB" id="A0A8U0A139"/>
<dbReference type="RefSeq" id="WP_247993521.1">
    <property type="nucleotide sequence ID" value="NZ_CP096019.1"/>
</dbReference>
<dbReference type="PANTHER" id="PTHR43833">
    <property type="entry name" value="POTASSIUM CHANNEL PROTEIN 2-RELATED-RELATED"/>
    <property type="match status" value="1"/>
</dbReference>
<dbReference type="PRINTS" id="PR00335">
    <property type="entry name" value="KUPTAKETRKA"/>
</dbReference>
<dbReference type="NCBIfam" id="NF007039">
    <property type="entry name" value="PRK09496.3-2"/>
    <property type="match status" value="1"/>
</dbReference>
<dbReference type="InterPro" id="IPR036291">
    <property type="entry name" value="NAD(P)-bd_dom_sf"/>
</dbReference>
<keyword evidence="4" id="KW-0630">Potassium</keyword>
<evidence type="ECO:0000256" key="6">
    <source>
        <dbReference type="ARBA" id="ARBA00023065"/>
    </source>
</evidence>
<keyword evidence="5" id="KW-0520">NAD</keyword>
<keyword evidence="2" id="KW-0813">Transport</keyword>
<keyword evidence="6" id="KW-0406">Ion transport</keyword>
<feature type="domain" description="RCK C-terminal" evidence="8">
    <location>
        <begin position="139"/>
        <end position="220"/>
    </location>
</feature>
<dbReference type="Gene3D" id="3.40.50.720">
    <property type="entry name" value="NAD(P)-binding Rossmann-like Domain"/>
    <property type="match status" value="2"/>
</dbReference>
<evidence type="ECO:0000256" key="1">
    <source>
        <dbReference type="ARBA" id="ARBA00003660"/>
    </source>
</evidence>
<evidence type="ECO:0000256" key="5">
    <source>
        <dbReference type="ARBA" id="ARBA00023027"/>
    </source>
</evidence>
<name>A0A8U0A139_9EURY</name>
<gene>
    <name evidence="9" type="primary">trkA</name>
    <name evidence="9" type="ORF">MW046_12945</name>
</gene>
<dbReference type="EMBL" id="CP096019">
    <property type="protein sequence ID" value="UPM42850.1"/>
    <property type="molecule type" value="Genomic_DNA"/>
</dbReference>
<evidence type="ECO:0000256" key="2">
    <source>
        <dbReference type="ARBA" id="ARBA00022448"/>
    </source>
</evidence>
<dbReference type="InterPro" id="IPR036721">
    <property type="entry name" value="RCK_C_sf"/>
</dbReference>
<dbReference type="NCBIfam" id="NF007031">
    <property type="entry name" value="PRK09496.1-2"/>
    <property type="match status" value="1"/>
</dbReference>
<feature type="domain" description="RCK N-terminal" evidence="7">
    <location>
        <begin position="1"/>
        <end position="119"/>
    </location>
</feature>
<dbReference type="GO" id="GO:0005886">
    <property type="term" value="C:plasma membrane"/>
    <property type="evidence" value="ECO:0007669"/>
    <property type="project" value="InterPro"/>
</dbReference>
<dbReference type="GO" id="GO:0015079">
    <property type="term" value="F:potassium ion transmembrane transporter activity"/>
    <property type="evidence" value="ECO:0007669"/>
    <property type="project" value="InterPro"/>
</dbReference>